<feature type="non-terminal residue" evidence="2">
    <location>
        <position position="1"/>
    </location>
</feature>
<dbReference type="GO" id="GO:0006508">
    <property type="term" value="P:proteolysis"/>
    <property type="evidence" value="ECO:0007669"/>
    <property type="project" value="InterPro"/>
</dbReference>
<name>A0A1Y3BGQ9_EURMA</name>
<comment type="similarity">
    <text evidence="1">Belongs to the peptidase S10 family.</text>
</comment>
<keyword evidence="3" id="KW-1185">Reference proteome</keyword>
<dbReference type="SUPFAM" id="SSF53474">
    <property type="entry name" value="alpha/beta-Hydrolases"/>
    <property type="match status" value="1"/>
</dbReference>
<reference evidence="2 3" key="1">
    <citation type="submission" date="2017-03" db="EMBL/GenBank/DDBJ databases">
        <title>Genome Survey of Euroglyphus maynei.</title>
        <authorList>
            <person name="Arlian L.G."/>
            <person name="Morgan M.S."/>
            <person name="Rider S.D."/>
        </authorList>
    </citation>
    <scope>NUCLEOTIDE SEQUENCE [LARGE SCALE GENOMIC DNA]</scope>
    <source>
        <strain evidence="2">Arlian Lab</strain>
        <tissue evidence="2">Whole body</tissue>
    </source>
</reference>
<feature type="non-terminal residue" evidence="2">
    <location>
        <position position="82"/>
    </location>
</feature>
<dbReference type="EMBL" id="MUJZ01019842">
    <property type="protein sequence ID" value="OTF80121.1"/>
    <property type="molecule type" value="Genomic_DNA"/>
</dbReference>
<dbReference type="Proteomes" id="UP000194236">
    <property type="component" value="Unassembled WGS sequence"/>
</dbReference>
<dbReference type="GO" id="GO:0004185">
    <property type="term" value="F:serine-type carboxypeptidase activity"/>
    <property type="evidence" value="ECO:0007669"/>
    <property type="project" value="InterPro"/>
</dbReference>
<dbReference type="Gene3D" id="3.40.50.1820">
    <property type="entry name" value="alpha/beta hydrolase"/>
    <property type="match status" value="1"/>
</dbReference>
<dbReference type="InterPro" id="IPR001563">
    <property type="entry name" value="Peptidase_S10"/>
</dbReference>
<comment type="caution">
    <text evidence="2">The sequence shown here is derived from an EMBL/GenBank/DDBJ whole genome shotgun (WGS) entry which is preliminary data.</text>
</comment>
<dbReference type="Pfam" id="PF00450">
    <property type="entry name" value="Peptidase_S10"/>
    <property type="match status" value="1"/>
</dbReference>
<proteinExistence type="inferred from homology"/>
<gene>
    <name evidence="2" type="ORF">BLA29_013020</name>
</gene>
<dbReference type="AlphaFoldDB" id="A0A1Y3BGQ9"/>
<dbReference type="OrthoDB" id="6428481at2759"/>
<dbReference type="InterPro" id="IPR029058">
    <property type="entry name" value="AB_hydrolase_fold"/>
</dbReference>
<organism evidence="2 3">
    <name type="scientific">Euroglyphus maynei</name>
    <name type="common">Mayne's house dust mite</name>
    <dbReference type="NCBI Taxonomy" id="6958"/>
    <lineage>
        <taxon>Eukaryota</taxon>
        <taxon>Metazoa</taxon>
        <taxon>Ecdysozoa</taxon>
        <taxon>Arthropoda</taxon>
        <taxon>Chelicerata</taxon>
        <taxon>Arachnida</taxon>
        <taxon>Acari</taxon>
        <taxon>Acariformes</taxon>
        <taxon>Sarcoptiformes</taxon>
        <taxon>Astigmata</taxon>
        <taxon>Psoroptidia</taxon>
        <taxon>Analgoidea</taxon>
        <taxon>Pyroglyphidae</taxon>
        <taxon>Pyroglyphinae</taxon>
        <taxon>Euroglyphus</taxon>
    </lineage>
</organism>
<accession>A0A1Y3BGQ9</accession>
<protein>
    <submittedName>
        <fullName evidence="2">Uncharacterized protein</fullName>
    </submittedName>
</protein>
<sequence length="82" mass="9064">SKPLFLTPYIESGQLDEGRKLSEVVGLPDVVLKRKTNVPVLLWLQGGPGGSSLFGLFVENGPIKVSADGMPYMRDDTWNREF</sequence>
<evidence type="ECO:0000313" key="2">
    <source>
        <dbReference type="EMBL" id="OTF80121.1"/>
    </source>
</evidence>
<evidence type="ECO:0000256" key="1">
    <source>
        <dbReference type="ARBA" id="ARBA00009431"/>
    </source>
</evidence>
<evidence type="ECO:0000313" key="3">
    <source>
        <dbReference type="Proteomes" id="UP000194236"/>
    </source>
</evidence>